<sequence length="199" mass="23455">MRVLIDDVKAFVYLYGRVPKATLVEVLNQVAERSMDERDLEKSVAVAELKNYGIKIVDSVYVSESFLSLNYSEEELQEKERQPYYIPSKSELENYEFPQYVEPTPASSDLYFFLLPRYLRRKKAWKITKGIQHYCRSSKGIDHLPSLFQRKKLKITHEEYPEFKSLIENVINQSRMYELNGHTPLELDWGIKLTLSENC</sequence>
<protein>
    <submittedName>
        <fullName evidence="1">Uncharacterized protein</fullName>
    </submittedName>
</protein>
<organism evidence="1 2">
    <name type="scientific">Pontibacillus yanchengensis</name>
    <dbReference type="NCBI Taxonomy" id="462910"/>
    <lineage>
        <taxon>Bacteria</taxon>
        <taxon>Bacillati</taxon>
        <taxon>Bacillota</taxon>
        <taxon>Bacilli</taxon>
        <taxon>Bacillales</taxon>
        <taxon>Bacillaceae</taxon>
        <taxon>Pontibacillus</taxon>
    </lineage>
</organism>
<proteinExistence type="predicted"/>
<evidence type="ECO:0000313" key="2">
    <source>
        <dbReference type="Proteomes" id="UP000468638"/>
    </source>
</evidence>
<reference evidence="1 2" key="1">
    <citation type="submission" date="2019-11" db="EMBL/GenBank/DDBJ databases">
        <title>Genome sequences of 17 halophilic strains isolated from different environments.</title>
        <authorList>
            <person name="Furrow R.E."/>
        </authorList>
    </citation>
    <scope>NUCLEOTIDE SEQUENCE [LARGE SCALE GENOMIC DNA]</scope>
    <source>
        <strain evidence="1 2">22514_16_FS</strain>
    </source>
</reference>
<dbReference type="OrthoDB" id="9814022at2"/>
<dbReference type="AlphaFoldDB" id="A0A6I5A410"/>
<dbReference type="RefSeq" id="WP_160909762.1">
    <property type="nucleotide sequence ID" value="NZ_WMEQ01000008.1"/>
</dbReference>
<dbReference type="Proteomes" id="UP000468638">
    <property type="component" value="Unassembled WGS sequence"/>
</dbReference>
<comment type="caution">
    <text evidence="1">The sequence shown here is derived from an EMBL/GenBank/DDBJ whole genome shotgun (WGS) entry which is preliminary data.</text>
</comment>
<accession>A0A6I5A410</accession>
<gene>
    <name evidence="1" type="ORF">GLW05_11785</name>
</gene>
<evidence type="ECO:0000313" key="1">
    <source>
        <dbReference type="EMBL" id="MYL34279.1"/>
    </source>
</evidence>
<name>A0A6I5A410_9BACI</name>
<dbReference type="EMBL" id="WMEQ01000008">
    <property type="protein sequence ID" value="MYL34279.1"/>
    <property type="molecule type" value="Genomic_DNA"/>
</dbReference>